<evidence type="ECO:0000313" key="1">
    <source>
        <dbReference type="EMBL" id="TVP39432.1"/>
    </source>
</evidence>
<gene>
    <name evidence="1" type="ORF">NARC_150026</name>
</gene>
<accession>A0A557SS71</accession>
<dbReference type="GO" id="GO:0030638">
    <property type="term" value="P:polyketide metabolic process"/>
    <property type="evidence" value="ECO:0007669"/>
    <property type="project" value="InterPro"/>
</dbReference>
<dbReference type="AlphaFoldDB" id="A0A557SS71"/>
<sequence>MTGGFGYGEVYSFYKNNFVGKMPKDIKIKPISRTVGKDQVLDEIIISFTHDREIEYMLPGVEPTGKYVEIPHVVIMKFDGSKIAHEHIYWDQASVLVQTGLIEEKIYLLRGFNKQDDYWNYPKISFFCNRLFCLIP</sequence>
<dbReference type="InterPro" id="IPR009959">
    <property type="entry name" value="Cyclase_SnoaL-like"/>
</dbReference>
<protein>
    <recommendedName>
        <fullName evidence="3">SnoaL-like domain-containing protein</fullName>
    </recommendedName>
</protein>
<proteinExistence type="predicted"/>
<reference evidence="1 2" key="1">
    <citation type="journal article" date="2019" name="Front. Microbiol.">
        <title>Ammonia Oxidation by the Arctic Terrestrial Thaumarchaeote Candidatus Nitrosocosmicus arcticus Is Stimulated by Increasing Temperatures.</title>
        <authorList>
            <person name="Alves R.J.E."/>
            <person name="Kerou M."/>
            <person name="Zappe A."/>
            <person name="Bittner R."/>
            <person name="Abby S.S."/>
            <person name="Schmidt H.A."/>
            <person name="Pfeifer K."/>
            <person name="Schleper C."/>
        </authorList>
    </citation>
    <scope>NUCLEOTIDE SEQUENCE [LARGE SCALE GENOMIC DNA]</scope>
    <source>
        <strain evidence="1 2">Kfb</strain>
    </source>
</reference>
<organism evidence="1 2">
    <name type="scientific">Candidatus Nitrosocosmicus arcticus</name>
    <dbReference type="NCBI Taxonomy" id="2035267"/>
    <lineage>
        <taxon>Archaea</taxon>
        <taxon>Nitrososphaerota</taxon>
        <taxon>Nitrososphaeria</taxon>
        <taxon>Nitrososphaerales</taxon>
        <taxon>Nitrososphaeraceae</taxon>
        <taxon>Candidatus Nitrosocosmicus</taxon>
    </lineage>
</organism>
<dbReference type="PANTHER" id="PTHR38436">
    <property type="entry name" value="POLYKETIDE CYCLASE SNOAL-LIKE DOMAIN"/>
    <property type="match status" value="1"/>
</dbReference>
<dbReference type="PANTHER" id="PTHR38436:SF3">
    <property type="entry name" value="CARBOXYMETHYLENEBUTENOLIDASE-RELATED"/>
    <property type="match status" value="1"/>
</dbReference>
<evidence type="ECO:0008006" key="3">
    <source>
        <dbReference type="Google" id="ProtNLM"/>
    </source>
</evidence>
<comment type="caution">
    <text evidence="1">The sequence shown here is derived from an EMBL/GenBank/DDBJ whole genome shotgun (WGS) entry which is preliminary data.</text>
</comment>
<dbReference type="InterPro" id="IPR032710">
    <property type="entry name" value="NTF2-like_dom_sf"/>
</dbReference>
<name>A0A557SS71_9ARCH</name>
<keyword evidence="2" id="KW-1185">Reference proteome</keyword>
<dbReference type="Gene3D" id="3.10.450.50">
    <property type="match status" value="1"/>
</dbReference>
<dbReference type="EMBL" id="VOAH01000015">
    <property type="protein sequence ID" value="TVP39432.1"/>
    <property type="molecule type" value="Genomic_DNA"/>
</dbReference>
<evidence type="ECO:0000313" key="2">
    <source>
        <dbReference type="Proteomes" id="UP000315289"/>
    </source>
</evidence>
<dbReference type="SUPFAM" id="SSF54427">
    <property type="entry name" value="NTF2-like"/>
    <property type="match status" value="1"/>
</dbReference>
<dbReference type="Proteomes" id="UP000315289">
    <property type="component" value="Unassembled WGS sequence"/>
</dbReference>